<dbReference type="RefSeq" id="WP_127336394.1">
    <property type="nucleotide sequence ID" value="NZ_QWDM01000001.1"/>
</dbReference>
<name>A0A434ACJ6_9FLAO</name>
<dbReference type="PANTHER" id="PTHR43685">
    <property type="entry name" value="GLYCOSYLTRANSFERASE"/>
    <property type="match status" value="1"/>
</dbReference>
<dbReference type="AlphaFoldDB" id="A0A434ACJ6"/>
<dbReference type="InterPro" id="IPR001173">
    <property type="entry name" value="Glyco_trans_2-like"/>
</dbReference>
<dbReference type="GO" id="GO:0016740">
    <property type="term" value="F:transferase activity"/>
    <property type="evidence" value="ECO:0007669"/>
    <property type="project" value="UniProtKB-KW"/>
</dbReference>
<dbReference type="PANTHER" id="PTHR43685:SF2">
    <property type="entry name" value="GLYCOSYLTRANSFERASE 2-LIKE DOMAIN-CONTAINING PROTEIN"/>
    <property type="match status" value="1"/>
</dbReference>
<dbReference type="Gene3D" id="3.90.550.10">
    <property type="entry name" value="Spore Coat Polysaccharide Biosynthesis Protein SpsA, Chain A"/>
    <property type="match status" value="1"/>
</dbReference>
<keyword evidence="2" id="KW-0808">Transferase</keyword>
<dbReference type="Pfam" id="PF00535">
    <property type="entry name" value="Glycos_transf_2"/>
    <property type="match status" value="1"/>
</dbReference>
<sequence>MIHTSYSPLVSVIIPTYNRSYSLHATIQAALNQTYKNIEIIIVDDGSTDNTKDLVSAYGDKILFIEKEHTGQADTRNVGLQYAKGEIIAPLDSDDIWQDQYLEKSIAYMLENNLDFFFSNWEHNTIEKYHANVFTAFLKNKNIPNIGCYVFDYKEFRKVLLIDSIAPSSGLILKKSSIPFGWNSKVNIGDDWVLQLEIIFKNLNCRVGFTKEVFWKKNRDTSNISDGRKGVAFRKLHIEDLDLILYNFSSYLDNQERNMINLKVFQNKILISYMLLLKGNFGLELKELFMDSVKEPQLFLKALTKGVHKEISRNIQFTPKN</sequence>
<reference evidence="3" key="1">
    <citation type="journal article" date="2019" name="Syst. Appl. Microbiol.">
        <title>Flavobacterium circumlabens sp. nov. and Flavobacterium cupreum sp. nov., two psychrotrophic species isolated from Antarctic environmental samples.</title>
        <authorList>
            <person name="Kralova S."/>
            <person name="Busse H.-J."/>
            <person name="Svec P."/>
            <person name="Maslanova I."/>
            <person name="Stankova E."/>
            <person name="Bartak M."/>
            <person name="Sedlacek I."/>
        </authorList>
    </citation>
    <scope>NUCLEOTIDE SEQUENCE [LARGE SCALE GENOMIC DNA]</scope>
    <source>
        <strain evidence="3">CCM 8825</strain>
    </source>
</reference>
<dbReference type="InterPro" id="IPR029044">
    <property type="entry name" value="Nucleotide-diphossugar_trans"/>
</dbReference>
<dbReference type="EMBL" id="QWDM01000001">
    <property type="protein sequence ID" value="RUT72099.1"/>
    <property type="molecule type" value="Genomic_DNA"/>
</dbReference>
<keyword evidence="3" id="KW-1185">Reference proteome</keyword>
<evidence type="ECO:0000313" key="2">
    <source>
        <dbReference type="EMBL" id="RUT72099.1"/>
    </source>
</evidence>
<organism evidence="2 3">
    <name type="scientific">Flavobacterium cupreum</name>
    <dbReference type="NCBI Taxonomy" id="2133766"/>
    <lineage>
        <taxon>Bacteria</taxon>
        <taxon>Pseudomonadati</taxon>
        <taxon>Bacteroidota</taxon>
        <taxon>Flavobacteriia</taxon>
        <taxon>Flavobacteriales</taxon>
        <taxon>Flavobacteriaceae</taxon>
        <taxon>Flavobacterium</taxon>
    </lineage>
</organism>
<protein>
    <submittedName>
        <fullName evidence="2">Glycosyltransferase family 2 protein</fullName>
    </submittedName>
</protein>
<gene>
    <name evidence="2" type="ORF">D0817_00285</name>
</gene>
<accession>A0A434ACJ6</accession>
<proteinExistence type="predicted"/>
<dbReference type="CDD" id="cd00761">
    <property type="entry name" value="Glyco_tranf_GTA_type"/>
    <property type="match status" value="1"/>
</dbReference>
<evidence type="ECO:0000259" key="1">
    <source>
        <dbReference type="Pfam" id="PF00535"/>
    </source>
</evidence>
<dbReference type="InterPro" id="IPR050834">
    <property type="entry name" value="Glycosyltransf_2"/>
</dbReference>
<feature type="domain" description="Glycosyltransferase 2-like" evidence="1">
    <location>
        <begin position="11"/>
        <end position="133"/>
    </location>
</feature>
<dbReference type="Proteomes" id="UP000288102">
    <property type="component" value="Unassembled WGS sequence"/>
</dbReference>
<comment type="caution">
    <text evidence="2">The sequence shown here is derived from an EMBL/GenBank/DDBJ whole genome shotgun (WGS) entry which is preliminary data.</text>
</comment>
<dbReference type="SUPFAM" id="SSF53448">
    <property type="entry name" value="Nucleotide-diphospho-sugar transferases"/>
    <property type="match status" value="1"/>
</dbReference>
<dbReference type="OrthoDB" id="597270at2"/>
<evidence type="ECO:0000313" key="3">
    <source>
        <dbReference type="Proteomes" id="UP000288102"/>
    </source>
</evidence>